<organism evidence="1">
    <name type="scientific">Anguilla anguilla</name>
    <name type="common">European freshwater eel</name>
    <name type="synonym">Muraena anguilla</name>
    <dbReference type="NCBI Taxonomy" id="7936"/>
    <lineage>
        <taxon>Eukaryota</taxon>
        <taxon>Metazoa</taxon>
        <taxon>Chordata</taxon>
        <taxon>Craniata</taxon>
        <taxon>Vertebrata</taxon>
        <taxon>Euteleostomi</taxon>
        <taxon>Actinopterygii</taxon>
        <taxon>Neopterygii</taxon>
        <taxon>Teleostei</taxon>
        <taxon>Anguilliformes</taxon>
        <taxon>Anguillidae</taxon>
        <taxon>Anguilla</taxon>
    </lineage>
</organism>
<name>A0A0E9QED2_ANGAN</name>
<sequence>MALTNRRAPTDRHTRAISDERIQRKSLWIRVSAKCLVKLNIILCRIVLTGQPNGTPNSLS</sequence>
<accession>A0A0E9QED2</accession>
<dbReference type="EMBL" id="GBXM01094114">
    <property type="protein sequence ID" value="JAH14463.1"/>
    <property type="molecule type" value="Transcribed_RNA"/>
</dbReference>
<evidence type="ECO:0000313" key="1">
    <source>
        <dbReference type="EMBL" id="JAH14463.1"/>
    </source>
</evidence>
<protein>
    <submittedName>
        <fullName evidence="1">Uncharacterized protein</fullName>
    </submittedName>
</protein>
<reference evidence="1" key="1">
    <citation type="submission" date="2014-11" db="EMBL/GenBank/DDBJ databases">
        <authorList>
            <person name="Amaro Gonzalez C."/>
        </authorList>
    </citation>
    <scope>NUCLEOTIDE SEQUENCE</scope>
</reference>
<dbReference type="AlphaFoldDB" id="A0A0E9QED2"/>
<proteinExistence type="predicted"/>
<reference evidence="1" key="2">
    <citation type="journal article" date="2015" name="Fish Shellfish Immunol.">
        <title>Early steps in the European eel (Anguilla anguilla)-Vibrio vulnificus interaction in the gills: Role of the RtxA13 toxin.</title>
        <authorList>
            <person name="Callol A."/>
            <person name="Pajuelo D."/>
            <person name="Ebbesson L."/>
            <person name="Teles M."/>
            <person name="MacKenzie S."/>
            <person name="Amaro C."/>
        </authorList>
    </citation>
    <scope>NUCLEOTIDE SEQUENCE</scope>
</reference>